<dbReference type="PATRIC" id="fig|1423747.3.peg.450"/>
<dbReference type="InterPro" id="IPR025997">
    <property type="entry name" value="SBP_2_dom"/>
</dbReference>
<dbReference type="STRING" id="1423747.FC69_GL000442"/>
<evidence type="ECO:0000313" key="7">
    <source>
        <dbReference type="EMBL" id="KRL61684.1"/>
    </source>
</evidence>
<proteinExistence type="predicted"/>
<gene>
    <name evidence="7" type="ORF">FC69_GL000442</name>
</gene>
<dbReference type="eggNOG" id="COG1609">
    <property type="taxonomic scope" value="Bacteria"/>
</dbReference>
<dbReference type="PROSITE" id="PS50943">
    <property type="entry name" value="HTH_CROC1"/>
    <property type="match status" value="1"/>
</dbReference>
<dbReference type="Gene3D" id="3.40.50.2300">
    <property type="match status" value="2"/>
</dbReference>
<feature type="domain" description="HTH lacI-type" evidence="5">
    <location>
        <begin position="2"/>
        <end position="55"/>
    </location>
</feature>
<dbReference type="RefSeq" id="WP_056950080.1">
    <property type="nucleotide sequence ID" value="NZ_AZEX01000012.1"/>
</dbReference>
<evidence type="ECO:0000256" key="4">
    <source>
        <dbReference type="ARBA" id="ARBA00023163"/>
    </source>
</evidence>
<evidence type="ECO:0000256" key="1">
    <source>
        <dbReference type="ARBA" id="ARBA00022491"/>
    </source>
</evidence>
<keyword evidence="4" id="KW-0804">Transcription</keyword>
<dbReference type="InterPro" id="IPR000843">
    <property type="entry name" value="HTH_LacI"/>
</dbReference>
<keyword evidence="3" id="KW-0238">DNA-binding</keyword>
<dbReference type="SMART" id="SM00354">
    <property type="entry name" value="HTH_LACI"/>
    <property type="match status" value="1"/>
</dbReference>
<evidence type="ECO:0000313" key="8">
    <source>
        <dbReference type="Proteomes" id="UP000051264"/>
    </source>
</evidence>
<dbReference type="PANTHER" id="PTHR30146">
    <property type="entry name" value="LACI-RELATED TRANSCRIPTIONAL REPRESSOR"/>
    <property type="match status" value="1"/>
</dbReference>
<evidence type="ECO:0000259" key="6">
    <source>
        <dbReference type="PROSITE" id="PS50943"/>
    </source>
</evidence>
<comment type="caution">
    <text evidence="7">The sequence shown here is derived from an EMBL/GenBank/DDBJ whole genome shotgun (WGS) entry which is preliminary data.</text>
</comment>
<evidence type="ECO:0000259" key="5">
    <source>
        <dbReference type="PROSITE" id="PS50932"/>
    </source>
</evidence>
<dbReference type="Pfam" id="PF00356">
    <property type="entry name" value="LacI"/>
    <property type="match status" value="1"/>
</dbReference>
<protein>
    <submittedName>
        <fullName evidence="7">Bacterial regulatory s, lacI family protein</fullName>
    </submittedName>
</protein>
<dbReference type="GO" id="GO:0003700">
    <property type="term" value="F:DNA-binding transcription factor activity"/>
    <property type="evidence" value="ECO:0007669"/>
    <property type="project" value="TreeGrafter"/>
</dbReference>
<feature type="domain" description="HTH cro/C1-type" evidence="6">
    <location>
        <begin position="3"/>
        <end position="45"/>
    </location>
</feature>
<dbReference type="CDD" id="cd01392">
    <property type="entry name" value="HTH_LacI"/>
    <property type="match status" value="1"/>
</dbReference>
<dbReference type="InterPro" id="IPR028082">
    <property type="entry name" value="Peripla_BP_I"/>
</dbReference>
<dbReference type="InterPro" id="IPR001387">
    <property type="entry name" value="Cro/C1-type_HTH"/>
</dbReference>
<keyword evidence="1" id="KW-0678">Repressor</keyword>
<name>A0A0R1S275_9LACO</name>
<dbReference type="AlphaFoldDB" id="A0A0R1S275"/>
<evidence type="ECO:0000256" key="3">
    <source>
        <dbReference type="ARBA" id="ARBA00023125"/>
    </source>
</evidence>
<dbReference type="PANTHER" id="PTHR30146:SF148">
    <property type="entry name" value="HTH-TYPE TRANSCRIPTIONAL REPRESSOR PURR-RELATED"/>
    <property type="match status" value="1"/>
</dbReference>
<dbReference type="Proteomes" id="UP000051264">
    <property type="component" value="Unassembled WGS sequence"/>
</dbReference>
<dbReference type="InterPro" id="IPR010982">
    <property type="entry name" value="Lambda_DNA-bd_dom_sf"/>
</dbReference>
<organism evidence="7 8">
    <name type="scientific">Latilactobacillus fuchuensis DSM 14340 = JCM 11249</name>
    <dbReference type="NCBI Taxonomy" id="1423747"/>
    <lineage>
        <taxon>Bacteria</taxon>
        <taxon>Bacillati</taxon>
        <taxon>Bacillota</taxon>
        <taxon>Bacilli</taxon>
        <taxon>Lactobacillales</taxon>
        <taxon>Lactobacillaceae</taxon>
        <taxon>Latilactobacillus</taxon>
    </lineage>
</organism>
<evidence type="ECO:0000256" key="2">
    <source>
        <dbReference type="ARBA" id="ARBA00023015"/>
    </source>
</evidence>
<dbReference type="Pfam" id="PF13407">
    <property type="entry name" value="Peripla_BP_4"/>
    <property type="match status" value="1"/>
</dbReference>
<accession>A0A0R1S275</accession>
<reference evidence="7 8" key="1">
    <citation type="journal article" date="2015" name="Genome Announc.">
        <title>Expanding the biotechnology potential of lactobacilli through comparative genomics of 213 strains and associated genera.</title>
        <authorList>
            <person name="Sun Z."/>
            <person name="Harris H.M."/>
            <person name="McCann A."/>
            <person name="Guo C."/>
            <person name="Argimon S."/>
            <person name="Zhang W."/>
            <person name="Yang X."/>
            <person name="Jeffery I.B."/>
            <person name="Cooney J.C."/>
            <person name="Kagawa T.F."/>
            <person name="Liu W."/>
            <person name="Song Y."/>
            <person name="Salvetti E."/>
            <person name="Wrobel A."/>
            <person name="Rasinkangas P."/>
            <person name="Parkhill J."/>
            <person name="Rea M.C."/>
            <person name="O'Sullivan O."/>
            <person name="Ritari J."/>
            <person name="Douillard F.P."/>
            <person name="Paul Ross R."/>
            <person name="Yang R."/>
            <person name="Briner A.E."/>
            <person name="Felis G.E."/>
            <person name="de Vos W.M."/>
            <person name="Barrangou R."/>
            <person name="Klaenhammer T.R."/>
            <person name="Caufield P.W."/>
            <person name="Cui Y."/>
            <person name="Zhang H."/>
            <person name="O'Toole P.W."/>
        </authorList>
    </citation>
    <scope>NUCLEOTIDE SEQUENCE [LARGE SCALE GENOMIC DNA]</scope>
    <source>
        <strain evidence="7 8">DSM 14340</strain>
    </source>
</reference>
<dbReference type="PROSITE" id="PS50932">
    <property type="entry name" value="HTH_LACI_2"/>
    <property type="match status" value="1"/>
</dbReference>
<dbReference type="PROSITE" id="PS00356">
    <property type="entry name" value="HTH_LACI_1"/>
    <property type="match status" value="1"/>
</dbReference>
<dbReference type="CDD" id="cd06267">
    <property type="entry name" value="PBP1_LacI_sugar_binding-like"/>
    <property type="match status" value="1"/>
</dbReference>
<dbReference type="EMBL" id="AZEX01000012">
    <property type="protein sequence ID" value="KRL61684.1"/>
    <property type="molecule type" value="Genomic_DNA"/>
</dbReference>
<dbReference type="SUPFAM" id="SSF53822">
    <property type="entry name" value="Periplasmic binding protein-like I"/>
    <property type="match status" value="1"/>
</dbReference>
<dbReference type="SUPFAM" id="SSF47413">
    <property type="entry name" value="lambda repressor-like DNA-binding domains"/>
    <property type="match status" value="1"/>
</dbReference>
<dbReference type="GO" id="GO:0000976">
    <property type="term" value="F:transcription cis-regulatory region binding"/>
    <property type="evidence" value="ECO:0007669"/>
    <property type="project" value="TreeGrafter"/>
</dbReference>
<dbReference type="OrthoDB" id="1639518at2"/>
<sequence length="322" mass="34774">MSSVKEVAEVAGVSVGTVSRYLNGQQLKAANMAKIADAIQQLDYKQNIIAKGLKNNQSFSIGLLMNSISSRFGAEVVSGIEAIVEKQGYSLLLSGFNGDAQLVNQKIDYLMAHAVDGLIVFLADEEWQGMEKLAQMTIPVVSINSPNQLVNVDSILVNDRTSVKQAIQHIISLGHQKIGMITARQTDYGARERLAGATEAVALASDVSLVTYEGDYSRLSGYQGAQQLLAQGVTALFVSNYNMSVGALEYLNVAVVRIGQDLFYSHYDYADQIDEVTSSILAIQPPTKEIGVKCAEILLARLNDSTLPAGQTIVMENEIHGI</sequence>
<keyword evidence="2" id="KW-0805">Transcription regulation</keyword>
<dbReference type="Gene3D" id="1.10.260.40">
    <property type="entry name" value="lambda repressor-like DNA-binding domains"/>
    <property type="match status" value="1"/>
</dbReference>